<feature type="region of interest" description="Disordered" evidence="2">
    <location>
        <begin position="1259"/>
        <end position="1284"/>
    </location>
</feature>
<dbReference type="PROSITE" id="PS00028">
    <property type="entry name" value="ZINC_FINGER_C2H2_1"/>
    <property type="match status" value="1"/>
</dbReference>
<protein>
    <recommendedName>
        <fullName evidence="3">C2H2-type domain-containing protein</fullName>
    </recommendedName>
</protein>
<dbReference type="Proteomes" id="UP000030763">
    <property type="component" value="Unassembled WGS sequence"/>
</dbReference>
<feature type="compositionally biased region" description="Gly residues" evidence="2">
    <location>
        <begin position="1199"/>
        <end position="1208"/>
    </location>
</feature>
<reference evidence="4" key="1">
    <citation type="submission" date="2013-10" db="EMBL/GenBank/DDBJ databases">
        <title>Genomic analysis of the causative agents of coccidiosis in chickens.</title>
        <authorList>
            <person name="Reid A.J."/>
            <person name="Blake D."/>
            <person name="Billington K."/>
            <person name="Browne H."/>
            <person name="Dunn M."/>
            <person name="Hung S."/>
            <person name="Kawahara F."/>
            <person name="Miranda-Saavedra D."/>
            <person name="Mourier T."/>
            <person name="Nagra H."/>
            <person name="Otto T.D."/>
            <person name="Rawlings N."/>
            <person name="Sanchez A."/>
            <person name="Sanders M."/>
            <person name="Subramaniam C."/>
            <person name="Tay Y."/>
            <person name="Dear P."/>
            <person name="Doerig C."/>
            <person name="Gruber A."/>
            <person name="Parkinson J."/>
            <person name="Shirley M."/>
            <person name="Wan K.L."/>
            <person name="Berriman M."/>
            <person name="Tomley F."/>
            <person name="Pain A."/>
        </authorList>
    </citation>
    <scope>NUCLEOTIDE SEQUENCE [LARGE SCALE GENOMIC DNA]</scope>
    <source>
        <strain evidence="4">Weybridge</strain>
    </source>
</reference>
<proteinExistence type="predicted"/>
<dbReference type="OMA" id="FASCCMH"/>
<dbReference type="InterPro" id="IPR013087">
    <property type="entry name" value="Znf_C2H2_type"/>
</dbReference>
<feature type="compositionally biased region" description="Low complexity" evidence="2">
    <location>
        <begin position="1270"/>
        <end position="1281"/>
    </location>
</feature>
<reference evidence="4" key="2">
    <citation type="submission" date="2013-10" db="EMBL/GenBank/DDBJ databases">
        <authorList>
            <person name="Aslett M."/>
        </authorList>
    </citation>
    <scope>NUCLEOTIDE SEQUENCE [LARGE SCALE GENOMIC DNA]</scope>
    <source>
        <strain evidence="4">Weybridge</strain>
    </source>
</reference>
<keyword evidence="1" id="KW-0862">Zinc</keyword>
<feature type="region of interest" description="Disordered" evidence="2">
    <location>
        <begin position="1018"/>
        <end position="1111"/>
    </location>
</feature>
<feature type="region of interest" description="Disordered" evidence="2">
    <location>
        <begin position="467"/>
        <end position="513"/>
    </location>
</feature>
<name>U6M850_EIMMA</name>
<dbReference type="EMBL" id="HG721840">
    <property type="protein sequence ID" value="CDJ60392.1"/>
    <property type="molecule type" value="Genomic_DNA"/>
</dbReference>
<feature type="region of interest" description="Disordered" evidence="2">
    <location>
        <begin position="256"/>
        <end position="311"/>
    </location>
</feature>
<feature type="compositionally biased region" description="Low complexity" evidence="2">
    <location>
        <begin position="1032"/>
        <end position="1043"/>
    </location>
</feature>
<feature type="compositionally biased region" description="Low complexity" evidence="2">
    <location>
        <begin position="256"/>
        <end position="297"/>
    </location>
</feature>
<organism evidence="4 5">
    <name type="scientific">Eimeria maxima</name>
    <name type="common">Coccidian parasite</name>
    <dbReference type="NCBI Taxonomy" id="5804"/>
    <lineage>
        <taxon>Eukaryota</taxon>
        <taxon>Sar</taxon>
        <taxon>Alveolata</taxon>
        <taxon>Apicomplexa</taxon>
        <taxon>Conoidasida</taxon>
        <taxon>Coccidia</taxon>
        <taxon>Eucoccidiorida</taxon>
        <taxon>Eimeriorina</taxon>
        <taxon>Eimeriidae</taxon>
        <taxon>Eimeria</taxon>
    </lineage>
</organism>
<keyword evidence="1" id="KW-0863">Zinc-finger</keyword>
<evidence type="ECO:0000259" key="3">
    <source>
        <dbReference type="PROSITE" id="PS50157"/>
    </source>
</evidence>
<evidence type="ECO:0000313" key="4">
    <source>
        <dbReference type="EMBL" id="CDJ60392.1"/>
    </source>
</evidence>
<evidence type="ECO:0000256" key="1">
    <source>
        <dbReference type="PROSITE-ProRule" id="PRU00042"/>
    </source>
</evidence>
<dbReference type="RefSeq" id="XP_013337042.1">
    <property type="nucleotide sequence ID" value="XM_013481588.1"/>
</dbReference>
<feature type="region of interest" description="Disordered" evidence="2">
    <location>
        <begin position="401"/>
        <end position="434"/>
    </location>
</feature>
<feature type="compositionally biased region" description="Low complexity" evidence="2">
    <location>
        <begin position="401"/>
        <end position="410"/>
    </location>
</feature>
<feature type="region of interest" description="Disordered" evidence="2">
    <location>
        <begin position="1188"/>
        <end position="1226"/>
    </location>
</feature>
<feature type="region of interest" description="Disordered" evidence="2">
    <location>
        <begin position="1320"/>
        <end position="1387"/>
    </location>
</feature>
<feature type="compositionally biased region" description="Basic residues" evidence="2">
    <location>
        <begin position="411"/>
        <end position="423"/>
    </location>
</feature>
<accession>U6M850</accession>
<gene>
    <name evidence="4" type="ORF">EMWEY_00006310</name>
</gene>
<feature type="region of interest" description="Disordered" evidence="2">
    <location>
        <begin position="853"/>
        <end position="905"/>
    </location>
</feature>
<sequence>MEALGAAAASPQQTAAAGTGSGAPELCPPPVAQGPLGSLGGAPLVGSSLVGAPLVGTPLVGGPLGGGPPHVDPLKGPFNSTLVEFCGLDVNKENPLVAPSTRAPSLRAPSTEAPSIEDPATRAPSIGAPSAGATSIGAHPTGPPLRGALPTAALPTTAVPTGPLPTGALSTAALPTGALTTRAPLTGAPLLGAPLTGAALAGATSAGGPLAEAPTVTERGAPPSVVASLLDRFYGSLLAEEELLLQQEQQQLQQAATGEVQQQQTPSQDQDPQQQQEKQQQEQEQQPQQQQQQLQRQQQRRQQQRPMGRPHWRSVYTLQCKQQLLLQLQQLREVNKHQQQQQQVGAPFDGVELFMVQHHNLQGAPSRRLAAARKALMEEYGAPQDPAAAVLLQRQRRAATAAAAATAAGRQQRKSNGRHKRKGPPASLKRGPVVPLAAVKREPAAAEAAAGAAAKVSAAAAAAAAASAEGPPLTRRASRAARSAGQQQAAAATTAATAAPAAAAEDWGSTSSAVSPESAEAAAAARAAAISSLRKALGCPPGVSLSPLPHTFFCCTICSKFFSSSNLLLQHVGPHTLLSRQRVPWGPHRLLRKQVTTEGAPGGPRRLHGYNGYPWGPQRGSLSVDMGGPAAAKTKRRKEGEKQQQSLSYRGHWSHQSSSFFFLRSLSLWTGPLSEALTNAHATATMGPLEGLGETPFINGTFRLGEEAYSPMQPLADELRVYIQQVLEKIFAEFCISYLPDWSNIRIVKGDTKTPLDKEEALQQLLSNVEGTGGPQARGAHWGALRLIPGSFAIMLDPSSSVGFLFGLFGVLLQMGIVTSGGLCGLVSPASTWVFSPQGAAAPVAAAEVYVQRSSSSSSRTGGPSWGVPRRLLKPKESQRGPPKVAPRGPLKHKKGLEGGPKYPVVRPSEATEAEAAAAATAAAAAADGPFSTALQAAAAEEAAAMKARRRTPFAGVWGDICVQRHLLLLQEQMQHHLKIAQDRFKAISAAAAATAAAAAAAGTTGVAGAAGGPQGKYMGGPHSAAGEAEGPLSPLDSSSSSPTADPHRLQQQQQLKQEADDETGLSGGSAERQEGAPSSQYKRQCVRAPLLGGPPSPHGAPPSALSPSGCSRRVLRRAPRVGTMGPLFEVDNLLSLTPLGLTSAGASAVSLSVASSKLNLNAYGHRALLVGAFCLAFAGFYGTGGPPPPTTPNNNKSGRGGSGGGGPASRTLLPPALDHQRGPLLGLHAEGPPFLGPLSDATAADIKIGRAVLKVLQQRGERQAGHPTNSSSNSRSNSSSGEGFASCCMHTFEKPAANSLPELDAVALCRVCPFSVPVAVPSEGGGPPKQQQPKKAPRKRAGAPQERAHPYKGTSTERRKDTGATPTALHITRGGRRSVPSPLFDL</sequence>
<dbReference type="GeneID" id="25334617"/>
<feature type="domain" description="C2H2-type" evidence="3">
    <location>
        <begin position="553"/>
        <end position="576"/>
    </location>
</feature>
<feature type="region of interest" description="Disordered" evidence="2">
    <location>
        <begin position="619"/>
        <end position="648"/>
    </location>
</feature>
<feature type="region of interest" description="Disordered" evidence="2">
    <location>
        <begin position="1"/>
        <end position="34"/>
    </location>
</feature>
<feature type="compositionally biased region" description="Low complexity" evidence="2">
    <location>
        <begin position="1"/>
        <end position="18"/>
    </location>
</feature>
<feature type="region of interest" description="Disordered" evidence="2">
    <location>
        <begin position="97"/>
        <end position="143"/>
    </location>
</feature>
<evidence type="ECO:0000313" key="5">
    <source>
        <dbReference type="Proteomes" id="UP000030763"/>
    </source>
</evidence>
<dbReference type="VEuPathDB" id="ToxoDB:EMWEY_00006310"/>
<keyword evidence="5" id="KW-1185">Reference proteome</keyword>
<dbReference type="OrthoDB" id="9048614at2759"/>
<feature type="compositionally biased region" description="Basic residues" evidence="2">
    <location>
        <begin position="298"/>
        <end position="311"/>
    </location>
</feature>
<evidence type="ECO:0000256" key="2">
    <source>
        <dbReference type="SAM" id="MobiDB-lite"/>
    </source>
</evidence>
<keyword evidence="1" id="KW-0479">Metal-binding</keyword>
<dbReference type="PROSITE" id="PS50157">
    <property type="entry name" value="ZINC_FINGER_C2H2_2"/>
    <property type="match status" value="1"/>
</dbReference>
<dbReference type="GO" id="GO:0008270">
    <property type="term" value="F:zinc ion binding"/>
    <property type="evidence" value="ECO:0007669"/>
    <property type="project" value="UniProtKB-KW"/>
</dbReference>